<protein>
    <submittedName>
        <fullName evidence="2">Uncharacterized protein</fullName>
    </submittedName>
</protein>
<accession>A0ABY6L3F6</accession>
<reference evidence="2 3" key="1">
    <citation type="submission" date="2022-01" db="EMBL/GenBank/DDBJ databases">
        <title>A chromosomal length assembly of Cordylochernes scorpioides.</title>
        <authorList>
            <person name="Zeh D."/>
            <person name="Zeh J."/>
        </authorList>
    </citation>
    <scope>NUCLEOTIDE SEQUENCE [LARGE SCALE GENOMIC DNA]</scope>
    <source>
        <strain evidence="2">IN4F17</strain>
        <tissue evidence="2">Whole Body</tissue>
    </source>
</reference>
<proteinExistence type="predicted"/>
<name>A0ABY6L3F6_9ARAC</name>
<evidence type="ECO:0000313" key="2">
    <source>
        <dbReference type="EMBL" id="UYV74702.1"/>
    </source>
</evidence>
<keyword evidence="3" id="KW-1185">Reference proteome</keyword>
<feature type="region of interest" description="Disordered" evidence="1">
    <location>
        <begin position="1"/>
        <end position="23"/>
    </location>
</feature>
<evidence type="ECO:0000313" key="3">
    <source>
        <dbReference type="Proteomes" id="UP001235939"/>
    </source>
</evidence>
<dbReference type="Proteomes" id="UP001235939">
    <property type="component" value="Chromosome 12"/>
</dbReference>
<evidence type="ECO:0000256" key="1">
    <source>
        <dbReference type="SAM" id="MobiDB-lite"/>
    </source>
</evidence>
<dbReference type="EMBL" id="CP092874">
    <property type="protein sequence ID" value="UYV74702.1"/>
    <property type="molecule type" value="Genomic_DNA"/>
</dbReference>
<gene>
    <name evidence="2" type="ORF">LAZ67_12000621</name>
</gene>
<sequence length="98" mass="11693">MDKLLMLTRDRPEIEHEREKSKRSFKGKSTYLKKFMEFCWTFLSFFSDAATTTRKDDLNLAIPGEPSTYLLSYWWLKGQHCDWCAWDLRILCLGASWT</sequence>
<feature type="compositionally biased region" description="Basic and acidic residues" evidence="1">
    <location>
        <begin position="1"/>
        <end position="22"/>
    </location>
</feature>
<organism evidence="2 3">
    <name type="scientific">Cordylochernes scorpioides</name>
    <dbReference type="NCBI Taxonomy" id="51811"/>
    <lineage>
        <taxon>Eukaryota</taxon>
        <taxon>Metazoa</taxon>
        <taxon>Ecdysozoa</taxon>
        <taxon>Arthropoda</taxon>
        <taxon>Chelicerata</taxon>
        <taxon>Arachnida</taxon>
        <taxon>Pseudoscorpiones</taxon>
        <taxon>Cheliferoidea</taxon>
        <taxon>Chernetidae</taxon>
        <taxon>Cordylochernes</taxon>
    </lineage>
</organism>